<sequence length="132" mass="15580">MNKLITILTAMLILLQSINIHFKDLVEMGQLVEHYKFHSEEYGDSFMVFMSKHYGELKASHNEKHQEEQKDHEKLPFQHQSQCLQHLVFMVDSNPFFESRSEIPVVRKGNFHYQMSDSQIWGDGLFQPPKQA</sequence>
<dbReference type="AlphaFoldDB" id="A0A3A1NN71"/>
<organism evidence="1 2">
    <name type="scientific">Flagellimonas pelagia</name>
    <dbReference type="NCBI Taxonomy" id="2306998"/>
    <lineage>
        <taxon>Bacteria</taxon>
        <taxon>Pseudomonadati</taxon>
        <taxon>Bacteroidota</taxon>
        <taxon>Flavobacteriia</taxon>
        <taxon>Flavobacteriales</taxon>
        <taxon>Flavobacteriaceae</taxon>
        <taxon>Flagellimonas</taxon>
    </lineage>
</organism>
<evidence type="ECO:0000313" key="1">
    <source>
        <dbReference type="EMBL" id="RIV46244.1"/>
    </source>
</evidence>
<comment type="caution">
    <text evidence="1">The sequence shown here is derived from an EMBL/GenBank/DDBJ whole genome shotgun (WGS) entry which is preliminary data.</text>
</comment>
<accession>A0A3A1NN71</accession>
<evidence type="ECO:0000313" key="2">
    <source>
        <dbReference type="Proteomes" id="UP000266691"/>
    </source>
</evidence>
<proteinExistence type="predicted"/>
<reference evidence="1 2" key="1">
    <citation type="submission" date="2018-08" db="EMBL/GenBank/DDBJ databases">
        <title>Proposal of Muricauda 72 sp.nov. and Muricauda NH166 sp.nov., isolated from seawater.</title>
        <authorList>
            <person name="Cheng H."/>
            <person name="Wu Y.-H."/>
            <person name="Guo L.-L."/>
            <person name="Xu X.-W."/>
        </authorList>
    </citation>
    <scope>NUCLEOTIDE SEQUENCE [LARGE SCALE GENOMIC DNA]</scope>
    <source>
        <strain evidence="1 2">72</strain>
    </source>
</reference>
<gene>
    <name evidence="1" type="ORF">D2V05_04195</name>
</gene>
<protein>
    <submittedName>
        <fullName evidence="1">Uncharacterized protein</fullName>
    </submittedName>
</protein>
<dbReference type="EMBL" id="QXFI01000012">
    <property type="protein sequence ID" value="RIV46244.1"/>
    <property type="molecule type" value="Genomic_DNA"/>
</dbReference>
<name>A0A3A1NN71_9FLAO</name>
<dbReference type="Proteomes" id="UP000266691">
    <property type="component" value="Unassembled WGS sequence"/>
</dbReference>